<dbReference type="SUPFAM" id="SSF159594">
    <property type="entry name" value="XCC0632-like"/>
    <property type="match status" value="1"/>
</dbReference>
<dbReference type="RefSeq" id="WP_189359083.1">
    <property type="nucleotide sequence ID" value="NZ_BMYU01000013.1"/>
</dbReference>
<evidence type="ECO:0000313" key="4">
    <source>
        <dbReference type="Proteomes" id="UP000653343"/>
    </source>
</evidence>
<evidence type="ECO:0000313" key="3">
    <source>
        <dbReference type="EMBL" id="GGX54272.1"/>
    </source>
</evidence>
<dbReference type="Pfam" id="PF03886">
    <property type="entry name" value="ABC_trans_aux"/>
    <property type="match status" value="1"/>
</dbReference>
<keyword evidence="3" id="KW-0449">Lipoprotein</keyword>
<dbReference type="Gene3D" id="3.40.50.10610">
    <property type="entry name" value="ABC-type transport auxiliary lipoprotein component"/>
    <property type="match status" value="1"/>
</dbReference>
<accession>A0ABQ2Y2H4</accession>
<protein>
    <submittedName>
        <fullName evidence="3">Lipoprotein</fullName>
    </submittedName>
</protein>
<proteinExistence type="predicted"/>
<sequence length="208" mass="22681">MFTDQLFARKFRLMTPLLLTAAMLLSACQGTQPAISKAAYDLGPALASNTMGSAAPSFLLNDIRSSSALESNAMWYRLYDQPQQLKAFAYARWTSTPAELLSLRLKQRTAQHGGRVLQRSNGEQTLPVVQIELDEAAQHFSSATQSQFILSGRILIQSPGKLVTVKAFSLQQTAGRDAAGGAAAAQKTADELIDIVWQQVRHSERSTP</sequence>
<dbReference type="InterPro" id="IPR005586">
    <property type="entry name" value="ABC_trans_aux"/>
</dbReference>
<evidence type="ECO:0000259" key="2">
    <source>
        <dbReference type="Pfam" id="PF03886"/>
    </source>
</evidence>
<comment type="caution">
    <text evidence="3">The sequence shown here is derived from an EMBL/GenBank/DDBJ whole genome shotgun (WGS) entry which is preliminary data.</text>
</comment>
<reference evidence="4" key="1">
    <citation type="journal article" date="2019" name="Int. J. Syst. Evol. Microbiol.">
        <title>The Global Catalogue of Microorganisms (GCM) 10K type strain sequencing project: providing services to taxonomists for standard genome sequencing and annotation.</title>
        <authorList>
            <consortium name="The Broad Institute Genomics Platform"/>
            <consortium name="The Broad Institute Genome Sequencing Center for Infectious Disease"/>
            <person name="Wu L."/>
            <person name="Ma J."/>
        </authorList>
    </citation>
    <scope>NUCLEOTIDE SEQUENCE [LARGE SCALE GENOMIC DNA]</scope>
    <source>
        <strain evidence="4">KCTC 23917</strain>
    </source>
</reference>
<feature type="signal peptide" evidence="1">
    <location>
        <begin position="1"/>
        <end position="27"/>
    </location>
</feature>
<keyword evidence="4" id="KW-1185">Reference proteome</keyword>
<dbReference type="EMBL" id="BMYU01000013">
    <property type="protein sequence ID" value="GGX54272.1"/>
    <property type="molecule type" value="Genomic_DNA"/>
</dbReference>
<dbReference type="Proteomes" id="UP000653343">
    <property type="component" value="Unassembled WGS sequence"/>
</dbReference>
<feature type="domain" description="ABC-type transport auxiliary lipoprotein component" evidence="2">
    <location>
        <begin position="40"/>
        <end position="191"/>
    </location>
</feature>
<gene>
    <name evidence="3" type="ORF">GCM10010946_36190</name>
</gene>
<organism evidence="3 4">
    <name type="scientific">Undibacterium squillarum</name>
    <dbReference type="NCBI Taxonomy" id="1131567"/>
    <lineage>
        <taxon>Bacteria</taxon>
        <taxon>Pseudomonadati</taxon>
        <taxon>Pseudomonadota</taxon>
        <taxon>Betaproteobacteria</taxon>
        <taxon>Burkholderiales</taxon>
        <taxon>Oxalobacteraceae</taxon>
        <taxon>Undibacterium</taxon>
    </lineage>
</organism>
<name>A0ABQ2Y2H4_9BURK</name>
<evidence type="ECO:0000256" key="1">
    <source>
        <dbReference type="SAM" id="SignalP"/>
    </source>
</evidence>
<feature type="chain" id="PRO_5046143824" evidence="1">
    <location>
        <begin position="28"/>
        <end position="208"/>
    </location>
</feature>
<keyword evidence="1" id="KW-0732">Signal</keyword>